<feature type="domain" description="Palmitoyltransferase DHHC" evidence="9">
    <location>
        <begin position="186"/>
        <end position="334"/>
    </location>
</feature>
<dbReference type="InterPro" id="IPR039859">
    <property type="entry name" value="PFA4/ZDH16/20/ERF2-like"/>
</dbReference>
<comment type="domain">
    <text evidence="7">The DHHC domain is required for palmitoyltransferase activity.</text>
</comment>
<feature type="region of interest" description="Disordered" evidence="8">
    <location>
        <begin position="149"/>
        <end position="177"/>
    </location>
</feature>
<dbReference type="PANTHER" id="PTHR12246">
    <property type="entry name" value="PALMITOYLTRANSFERASE ZDHHC16"/>
    <property type="match status" value="1"/>
</dbReference>
<accession>A0A9W7L816</accession>
<feature type="transmembrane region" description="Helical" evidence="7">
    <location>
        <begin position="46"/>
        <end position="71"/>
    </location>
</feature>
<dbReference type="EMBL" id="BRXZ01007960">
    <property type="protein sequence ID" value="GMI36974.1"/>
    <property type="molecule type" value="Genomic_DNA"/>
</dbReference>
<dbReference type="AlphaFoldDB" id="A0A9W7L816"/>
<evidence type="ECO:0000256" key="4">
    <source>
        <dbReference type="ARBA" id="ARBA00022989"/>
    </source>
</evidence>
<dbReference type="OrthoDB" id="9909019at2759"/>
<evidence type="ECO:0000313" key="10">
    <source>
        <dbReference type="EMBL" id="GMI36974.1"/>
    </source>
</evidence>
<keyword evidence="5 7" id="KW-0472">Membrane</keyword>
<evidence type="ECO:0000256" key="5">
    <source>
        <dbReference type="ARBA" id="ARBA00023136"/>
    </source>
</evidence>
<evidence type="ECO:0000256" key="2">
    <source>
        <dbReference type="ARBA" id="ARBA00022679"/>
    </source>
</evidence>
<sequence length="381" mass="44408">MLSRICSPLSRICSRLSDRLNSLDHIDPICVFMGVANFAMTSGVLLLAPLLICFALAIITGLVYMFFTTVLPLIEPVPFTLRYCAHVAVAMFLLFNVIFNYFLCVTTKHRGENYDIVVREMAEKTDFEFPEDEEGVREYEASYKKRMRERHRRMRERQNKPSDDSEESGSDSDSGRPAWVLLGSHEWGFCMRSKQPKPPRSHYDHVLKDLVLNMDHYCPWMANCVGYFNYRYFLNFLIYVWVAMVYAVSITYRIFRAVDQRRKYRRAHRNGDGKLDFDPSAHLGSPDPRYSHLSRSDRQTISFAFMICCAVGIGVFFLMSFHIYLACSGQTTIELHGNFGRRRRARHRGVMWANPYDLGWRRNLMQIYGELNLKALLPSTR</sequence>
<feature type="transmembrane region" description="Helical" evidence="7">
    <location>
        <begin position="303"/>
        <end position="325"/>
    </location>
</feature>
<dbReference type="PROSITE" id="PS50216">
    <property type="entry name" value="DHHC"/>
    <property type="match status" value="1"/>
</dbReference>
<keyword evidence="3 7" id="KW-0812">Transmembrane</keyword>
<gene>
    <name evidence="10" type="ORF">TrRE_jg7150</name>
</gene>
<evidence type="ECO:0000256" key="6">
    <source>
        <dbReference type="ARBA" id="ARBA00023315"/>
    </source>
</evidence>
<dbReference type="GO" id="GO:0019706">
    <property type="term" value="F:protein-cysteine S-palmitoyltransferase activity"/>
    <property type="evidence" value="ECO:0007669"/>
    <property type="project" value="UniProtKB-EC"/>
</dbReference>
<keyword evidence="4 7" id="KW-1133">Transmembrane helix</keyword>
<dbReference type="InterPro" id="IPR001594">
    <property type="entry name" value="Palmitoyltrfase_DHHC"/>
</dbReference>
<comment type="caution">
    <text evidence="10">The sequence shown here is derived from an EMBL/GenBank/DDBJ whole genome shotgun (WGS) entry which is preliminary data.</text>
</comment>
<evidence type="ECO:0000256" key="3">
    <source>
        <dbReference type="ARBA" id="ARBA00022692"/>
    </source>
</evidence>
<name>A0A9W7L816_9STRA</name>
<comment type="subcellular location">
    <subcellularLocation>
        <location evidence="1">Membrane</location>
        <topology evidence="1">Multi-pass membrane protein</topology>
    </subcellularLocation>
</comment>
<organism evidence="10 11">
    <name type="scientific">Triparma retinervis</name>
    <dbReference type="NCBI Taxonomy" id="2557542"/>
    <lineage>
        <taxon>Eukaryota</taxon>
        <taxon>Sar</taxon>
        <taxon>Stramenopiles</taxon>
        <taxon>Ochrophyta</taxon>
        <taxon>Bolidophyceae</taxon>
        <taxon>Parmales</taxon>
        <taxon>Triparmaceae</taxon>
        <taxon>Triparma</taxon>
    </lineage>
</organism>
<reference evidence="10" key="1">
    <citation type="submission" date="2022-07" db="EMBL/GenBank/DDBJ databases">
        <title>Genome analysis of Parmales, a sister group of diatoms, reveals the evolutionary specialization of diatoms from phago-mixotrophs to photoautotrophs.</title>
        <authorList>
            <person name="Ban H."/>
            <person name="Sato S."/>
            <person name="Yoshikawa S."/>
            <person name="Kazumasa Y."/>
            <person name="Nakamura Y."/>
            <person name="Ichinomiya M."/>
            <person name="Saitoh K."/>
            <person name="Sato N."/>
            <person name="Blanc-Mathieu R."/>
            <person name="Endo H."/>
            <person name="Kuwata A."/>
            <person name="Ogata H."/>
        </authorList>
    </citation>
    <scope>NUCLEOTIDE SEQUENCE</scope>
</reference>
<evidence type="ECO:0000256" key="7">
    <source>
        <dbReference type="RuleBase" id="RU079119"/>
    </source>
</evidence>
<evidence type="ECO:0000256" key="1">
    <source>
        <dbReference type="ARBA" id="ARBA00004141"/>
    </source>
</evidence>
<evidence type="ECO:0000256" key="8">
    <source>
        <dbReference type="SAM" id="MobiDB-lite"/>
    </source>
</evidence>
<dbReference type="Pfam" id="PF01529">
    <property type="entry name" value="DHHC"/>
    <property type="match status" value="1"/>
</dbReference>
<keyword evidence="6 7" id="KW-0012">Acyltransferase</keyword>
<comment type="catalytic activity">
    <reaction evidence="7">
        <text>L-cysteinyl-[protein] + hexadecanoyl-CoA = S-hexadecanoyl-L-cysteinyl-[protein] + CoA</text>
        <dbReference type="Rhea" id="RHEA:36683"/>
        <dbReference type="Rhea" id="RHEA-COMP:10131"/>
        <dbReference type="Rhea" id="RHEA-COMP:11032"/>
        <dbReference type="ChEBI" id="CHEBI:29950"/>
        <dbReference type="ChEBI" id="CHEBI:57287"/>
        <dbReference type="ChEBI" id="CHEBI:57379"/>
        <dbReference type="ChEBI" id="CHEBI:74151"/>
        <dbReference type="EC" id="2.3.1.225"/>
    </reaction>
</comment>
<evidence type="ECO:0000313" key="11">
    <source>
        <dbReference type="Proteomes" id="UP001165082"/>
    </source>
</evidence>
<evidence type="ECO:0000259" key="9">
    <source>
        <dbReference type="Pfam" id="PF01529"/>
    </source>
</evidence>
<keyword evidence="11" id="KW-1185">Reference proteome</keyword>
<dbReference type="GO" id="GO:0016020">
    <property type="term" value="C:membrane"/>
    <property type="evidence" value="ECO:0007669"/>
    <property type="project" value="UniProtKB-SubCell"/>
</dbReference>
<dbReference type="Proteomes" id="UP001165082">
    <property type="component" value="Unassembled WGS sequence"/>
</dbReference>
<proteinExistence type="inferred from homology"/>
<dbReference type="EC" id="2.3.1.225" evidence="7"/>
<feature type="transmembrane region" description="Helical" evidence="7">
    <location>
        <begin position="83"/>
        <end position="103"/>
    </location>
</feature>
<protein>
    <recommendedName>
        <fullName evidence="7">Palmitoyltransferase</fullName>
        <ecNumber evidence="7">2.3.1.225</ecNumber>
    </recommendedName>
</protein>
<comment type="similarity">
    <text evidence="7">Belongs to the DHHC palmitoyltransferase family.</text>
</comment>
<feature type="transmembrane region" description="Helical" evidence="7">
    <location>
        <begin position="232"/>
        <end position="255"/>
    </location>
</feature>
<keyword evidence="2 7" id="KW-0808">Transferase</keyword>